<feature type="transmembrane region" description="Helical" evidence="1">
    <location>
        <begin position="201"/>
        <end position="218"/>
    </location>
</feature>
<feature type="transmembrane region" description="Helical" evidence="1">
    <location>
        <begin position="457"/>
        <end position="477"/>
    </location>
</feature>
<proteinExistence type="predicted"/>
<dbReference type="EMBL" id="BAAAJX010000017">
    <property type="protein sequence ID" value="GAA1494804.1"/>
    <property type="molecule type" value="Genomic_DNA"/>
</dbReference>
<reference evidence="2 3" key="1">
    <citation type="journal article" date="2019" name="Int. J. Syst. Evol. Microbiol.">
        <title>The Global Catalogue of Microorganisms (GCM) 10K type strain sequencing project: providing services to taxonomists for standard genome sequencing and annotation.</title>
        <authorList>
            <consortium name="The Broad Institute Genomics Platform"/>
            <consortium name="The Broad Institute Genome Sequencing Center for Infectious Disease"/>
            <person name="Wu L."/>
            <person name="Ma J."/>
        </authorList>
    </citation>
    <scope>NUCLEOTIDE SEQUENCE [LARGE SCALE GENOMIC DNA]</scope>
    <source>
        <strain evidence="2 3">JCM 12140</strain>
    </source>
</reference>
<feature type="transmembrane region" description="Helical" evidence="1">
    <location>
        <begin position="144"/>
        <end position="166"/>
    </location>
</feature>
<keyword evidence="1" id="KW-0812">Transmembrane</keyword>
<dbReference type="Proteomes" id="UP001501742">
    <property type="component" value="Unassembled WGS sequence"/>
</dbReference>
<name>A0ABN1ZGW4_9MICO</name>
<feature type="transmembrane region" description="Helical" evidence="1">
    <location>
        <begin position="288"/>
        <end position="306"/>
    </location>
</feature>
<accession>A0ABN1ZGW4</accession>
<keyword evidence="3" id="KW-1185">Reference proteome</keyword>
<feature type="transmembrane region" description="Helical" evidence="1">
    <location>
        <begin position="43"/>
        <end position="63"/>
    </location>
</feature>
<evidence type="ECO:0000313" key="3">
    <source>
        <dbReference type="Proteomes" id="UP001501742"/>
    </source>
</evidence>
<organism evidence="2 3">
    <name type="scientific">Curtobacterium herbarum</name>
    <dbReference type="NCBI Taxonomy" id="150122"/>
    <lineage>
        <taxon>Bacteria</taxon>
        <taxon>Bacillati</taxon>
        <taxon>Actinomycetota</taxon>
        <taxon>Actinomycetes</taxon>
        <taxon>Micrococcales</taxon>
        <taxon>Microbacteriaceae</taxon>
        <taxon>Curtobacterium</taxon>
    </lineage>
</organism>
<feature type="transmembrane region" description="Helical" evidence="1">
    <location>
        <begin position="489"/>
        <end position="512"/>
    </location>
</feature>
<feature type="transmembrane region" description="Helical" evidence="1">
    <location>
        <begin position="423"/>
        <end position="445"/>
    </location>
</feature>
<evidence type="ECO:0000313" key="2">
    <source>
        <dbReference type="EMBL" id="GAA1494804.1"/>
    </source>
</evidence>
<evidence type="ECO:0008006" key="4">
    <source>
        <dbReference type="Google" id="ProtNLM"/>
    </source>
</evidence>
<keyword evidence="1" id="KW-1133">Transmembrane helix</keyword>
<feature type="transmembrane region" description="Helical" evidence="1">
    <location>
        <begin position="389"/>
        <end position="411"/>
    </location>
</feature>
<sequence>MSGRTVDATRAGRSAERGDRTLVTRLRALAALGHWGVLLAHPWVFRTAMIVFVVFGVLFAVVLHYPIVDGNGTVPYVGTIAPDEHRHIANVLFYAHRSITAGPIIDSVPTRDLAMGEVLRFPSYFYYYVMSFPVKVMINEALPYSWIVVFLRLVNLVAGLLGLVVARRLLKATGFSESIAVLSVVLLAFTGRYMWQSAAVSYDPAAMTLFLLCLYFCGRFIHAPSPATLAKAVVVGGWAIIGKYTFVPFVVVAIVVAVVMVAQRDGLRGVVDVRHALSSFRDGVRRRTVGTIAWVLAFVVAAAIIVERFGVNLIVYRQFNPDCDKLHTHQQCLTFDIYTRNYNAERNHDLAVLSGTPQTPFDLLEFAGRWCTTYFQSIFFYRDRNSTWAVQPVVALLGALVFVAACIAVLLTLRSILRTRGFVWAVAVAGVYVAAMFVFNLQTFLRLDNDFAFSGRYLLPVLPLIYAVAIVAAIAFWRSLPSGWRQVAVVPVVVVVLVVLVLYSAPVAFFTYARDPSWYTDTALRLLPHWLTGAGSGA</sequence>
<comment type="caution">
    <text evidence="2">The sequence shown here is derived from an EMBL/GenBank/DDBJ whole genome shotgun (WGS) entry which is preliminary data.</text>
</comment>
<evidence type="ECO:0000256" key="1">
    <source>
        <dbReference type="SAM" id="Phobius"/>
    </source>
</evidence>
<feature type="transmembrane region" description="Helical" evidence="1">
    <location>
        <begin position="247"/>
        <end position="267"/>
    </location>
</feature>
<keyword evidence="1" id="KW-0472">Membrane</keyword>
<dbReference type="RefSeq" id="WP_204607480.1">
    <property type="nucleotide sequence ID" value="NZ_BAAAJX010000017.1"/>
</dbReference>
<gene>
    <name evidence="2" type="ORF">GCM10009627_31500</name>
</gene>
<protein>
    <recommendedName>
        <fullName evidence="4">Glycosyltransferase RgtA/B/C/D-like domain-containing protein</fullName>
    </recommendedName>
</protein>